<proteinExistence type="predicted"/>
<dbReference type="FunFam" id="1.25.40.10:FF:000344">
    <property type="entry name" value="Pentatricopeptide repeat-containing protein"/>
    <property type="match status" value="1"/>
</dbReference>
<dbReference type="NCBIfam" id="TIGR00756">
    <property type="entry name" value="PPR"/>
    <property type="match status" value="6"/>
</dbReference>
<sequence>MKSNRTVEKENYNGERRRVSVKHLLSKLETHNQNPYDVMINTRKSKDMGLGERTWSNAERKCLQLLQRKANTFSNFLQLHAFIIRHSLHHNVNLLTAFITASASLSAASPRALRHARRLFDLAPTRNTFLCNSLIAAHFAAGHFSEPLALFRSLRRGTPPLAPDGYTFTALLKGCSARAASKEGRQLHGVVVKNGLCFDLYAATALVHMYVKFGSVGCARKVFDEMSVRSRVSWTAVIVGYARGGDMGEARRLFDEMEERDVAVFNAMIDGYVKMGSVGFARELFDEMRERNVISWTSMVSGYCGNGDVENARLMFDLMPEKNLFAWNAMIGGYCQNKRSHEALELFREMQMAAMEPNEVTVVCVLPAVADLGALDLGGWIHRFVQRKKLDRAARVGTALVDMYAKCGEIGKAKVVFEEMSEKETASWNALINGLAVNGRANEALEVFGRMMEEGFRPNEVTLIGVLSACNHCGLMEEGRRWFKAMEGFGIGPQIEHYGCMVDLLGRAGCLDEAEKLIQTMPYDANGIILTSFLFACRYFNDVKRAERVLKEVVKMDEDVAGNYVILRNMYATEQRWKDVEGVKQMMKTRGASKEVGYSVIEIGGSFREFVAGDYLHSQPEDIRLTLGQLSKHMKVEIIY</sequence>
<dbReference type="Proteomes" id="UP001603857">
    <property type="component" value="Unassembled WGS sequence"/>
</dbReference>
<dbReference type="GO" id="GO:0016070">
    <property type="term" value="P:RNA metabolic process"/>
    <property type="evidence" value="ECO:0007669"/>
    <property type="project" value="UniProtKB-ARBA"/>
</dbReference>
<dbReference type="Pfam" id="PF20431">
    <property type="entry name" value="E_motif"/>
    <property type="match status" value="1"/>
</dbReference>
<accession>A0ABD1M2P8</accession>
<dbReference type="InterPro" id="IPR002885">
    <property type="entry name" value="PPR_rpt"/>
</dbReference>
<feature type="repeat" description="PPR" evidence="2">
    <location>
        <begin position="459"/>
        <end position="493"/>
    </location>
</feature>
<dbReference type="Gene3D" id="1.25.40.10">
    <property type="entry name" value="Tetratricopeptide repeat domain"/>
    <property type="match status" value="4"/>
</dbReference>
<feature type="repeat" description="PPR" evidence="2">
    <location>
        <begin position="261"/>
        <end position="295"/>
    </location>
</feature>
<name>A0ABD1M2P8_9FABA</name>
<dbReference type="InterPro" id="IPR046960">
    <property type="entry name" value="PPR_At4g14850-like_plant"/>
</dbReference>
<dbReference type="PROSITE" id="PS51375">
    <property type="entry name" value="PPR"/>
    <property type="match status" value="5"/>
</dbReference>
<gene>
    <name evidence="3" type="ORF">Fmac_017637</name>
</gene>
<keyword evidence="4" id="KW-1185">Reference proteome</keyword>
<dbReference type="InterPro" id="IPR011990">
    <property type="entry name" value="TPR-like_helical_dom_sf"/>
</dbReference>
<comment type="caution">
    <text evidence="3">The sequence shown here is derived from an EMBL/GenBank/DDBJ whole genome shotgun (WGS) entry which is preliminary data.</text>
</comment>
<dbReference type="SUPFAM" id="SSF48452">
    <property type="entry name" value="TPR-like"/>
    <property type="match status" value="1"/>
</dbReference>
<dbReference type="FunFam" id="1.25.40.10:FF:000348">
    <property type="entry name" value="Pentatricopeptide repeat-containing protein chloroplastic"/>
    <property type="match status" value="1"/>
</dbReference>
<evidence type="ECO:0000256" key="2">
    <source>
        <dbReference type="PROSITE-ProRule" id="PRU00708"/>
    </source>
</evidence>
<dbReference type="Pfam" id="PF01535">
    <property type="entry name" value="PPR"/>
    <property type="match status" value="5"/>
</dbReference>
<feature type="repeat" description="PPR" evidence="2">
    <location>
        <begin position="323"/>
        <end position="357"/>
    </location>
</feature>
<dbReference type="PANTHER" id="PTHR47926">
    <property type="entry name" value="PENTATRICOPEPTIDE REPEAT-CONTAINING PROTEIN"/>
    <property type="match status" value="1"/>
</dbReference>
<evidence type="ECO:0000313" key="3">
    <source>
        <dbReference type="EMBL" id="KAL2330056.1"/>
    </source>
</evidence>
<evidence type="ECO:0000313" key="4">
    <source>
        <dbReference type="Proteomes" id="UP001603857"/>
    </source>
</evidence>
<dbReference type="FunFam" id="1.25.40.10:FF:000184">
    <property type="entry name" value="Pentatricopeptide repeat-containing protein, chloroplastic"/>
    <property type="match status" value="1"/>
</dbReference>
<dbReference type="Pfam" id="PF13041">
    <property type="entry name" value="PPR_2"/>
    <property type="match status" value="2"/>
</dbReference>
<organism evidence="3 4">
    <name type="scientific">Flemingia macrophylla</name>
    <dbReference type="NCBI Taxonomy" id="520843"/>
    <lineage>
        <taxon>Eukaryota</taxon>
        <taxon>Viridiplantae</taxon>
        <taxon>Streptophyta</taxon>
        <taxon>Embryophyta</taxon>
        <taxon>Tracheophyta</taxon>
        <taxon>Spermatophyta</taxon>
        <taxon>Magnoliopsida</taxon>
        <taxon>eudicotyledons</taxon>
        <taxon>Gunneridae</taxon>
        <taxon>Pentapetalae</taxon>
        <taxon>rosids</taxon>
        <taxon>fabids</taxon>
        <taxon>Fabales</taxon>
        <taxon>Fabaceae</taxon>
        <taxon>Papilionoideae</taxon>
        <taxon>50 kb inversion clade</taxon>
        <taxon>NPAAA clade</taxon>
        <taxon>indigoferoid/millettioid clade</taxon>
        <taxon>Phaseoleae</taxon>
        <taxon>Flemingia</taxon>
    </lineage>
</organism>
<protein>
    <submittedName>
        <fullName evidence="3">Uncharacterized protein</fullName>
    </submittedName>
</protein>
<feature type="repeat" description="PPR" evidence="2">
    <location>
        <begin position="424"/>
        <end position="458"/>
    </location>
</feature>
<dbReference type="InterPro" id="IPR046848">
    <property type="entry name" value="E_motif"/>
</dbReference>
<dbReference type="PANTHER" id="PTHR47926:SF437">
    <property type="entry name" value="PENTACOTRIPEPTIDE-REPEAT REGION OF PRORP DOMAIN-CONTAINING PROTEIN"/>
    <property type="match status" value="1"/>
</dbReference>
<dbReference type="AlphaFoldDB" id="A0ABD1M2P8"/>
<feature type="repeat" description="PPR" evidence="2">
    <location>
        <begin position="230"/>
        <end position="260"/>
    </location>
</feature>
<keyword evidence="1" id="KW-0677">Repeat</keyword>
<reference evidence="3 4" key="1">
    <citation type="submission" date="2024-08" db="EMBL/GenBank/DDBJ databases">
        <title>Insights into the chromosomal genome structure of Flemingia macrophylla.</title>
        <authorList>
            <person name="Ding Y."/>
            <person name="Zhao Y."/>
            <person name="Bi W."/>
            <person name="Wu M."/>
            <person name="Zhao G."/>
            <person name="Gong Y."/>
            <person name="Li W."/>
            <person name="Zhang P."/>
        </authorList>
    </citation>
    <scope>NUCLEOTIDE SEQUENCE [LARGE SCALE GENOMIC DNA]</scope>
    <source>
        <strain evidence="3">DYQJB</strain>
        <tissue evidence="3">Leaf</tissue>
    </source>
</reference>
<evidence type="ECO:0000256" key="1">
    <source>
        <dbReference type="ARBA" id="ARBA00022737"/>
    </source>
</evidence>
<dbReference type="EMBL" id="JBGMDY010000006">
    <property type="protein sequence ID" value="KAL2330056.1"/>
    <property type="molecule type" value="Genomic_DNA"/>
</dbReference>